<accession>A0ABS4WWZ7</accession>
<proteinExistence type="predicted"/>
<dbReference type="EMBL" id="JAGIOD010000001">
    <property type="protein sequence ID" value="MBP2380713.1"/>
    <property type="molecule type" value="Genomic_DNA"/>
</dbReference>
<feature type="transmembrane region" description="Helical" evidence="1">
    <location>
        <begin position="98"/>
        <end position="117"/>
    </location>
</feature>
<name>A0ABS4WWZ7_9MICO</name>
<evidence type="ECO:0000256" key="1">
    <source>
        <dbReference type="SAM" id="Phobius"/>
    </source>
</evidence>
<dbReference type="InterPro" id="IPR010390">
    <property type="entry name" value="ABC-2_transporter-like"/>
</dbReference>
<feature type="transmembrane region" description="Helical" evidence="1">
    <location>
        <begin position="203"/>
        <end position="222"/>
    </location>
</feature>
<feature type="transmembrane region" description="Helical" evidence="1">
    <location>
        <begin position="234"/>
        <end position="256"/>
    </location>
</feature>
<dbReference type="RefSeq" id="WP_209899064.1">
    <property type="nucleotide sequence ID" value="NZ_BAAAJW010000029.1"/>
</dbReference>
<feature type="transmembrane region" description="Helical" evidence="1">
    <location>
        <begin position="148"/>
        <end position="167"/>
    </location>
</feature>
<keyword evidence="1" id="KW-0472">Membrane</keyword>
<evidence type="ECO:0000313" key="3">
    <source>
        <dbReference type="Proteomes" id="UP001519290"/>
    </source>
</evidence>
<keyword evidence="1" id="KW-1133">Transmembrane helix</keyword>
<sequence>MIGRLASWWLACWRQAISRDLQFRTQTVLIALGALVDVAISLVPALVLAQTARTTASGWDESTAVLVVGLFTIATAALDTVLGPNLLRLDAAVRTGELDLLLIRPIPAFLALTLRWVRPAEATRLLVGVALVLGALGTAGEVPSIGGVLGSLVLMVLGVVAWSLFWVNASFLSFWWASAEPVQDIIGALRESGQYPRAAFRRLPLLGFTTLVPSLLLATLPAQVLLGGDLGGPVLGGSMVAGIGSALTAVHWRLVIRRYDSASS</sequence>
<organism evidence="2 3">
    <name type="scientific">Brachybacterium sacelli</name>
    <dbReference type="NCBI Taxonomy" id="173364"/>
    <lineage>
        <taxon>Bacteria</taxon>
        <taxon>Bacillati</taxon>
        <taxon>Actinomycetota</taxon>
        <taxon>Actinomycetes</taxon>
        <taxon>Micrococcales</taxon>
        <taxon>Dermabacteraceae</taxon>
        <taxon>Brachybacterium</taxon>
    </lineage>
</organism>
<evidence type="ECO:0000313" key="2">
    <source>
        <dbReference type="EMBL" id="MBP2380713.1"/>
    </source>
</evidence>
<keyword evidence="1" id="KW-0812">Transmembrane</keyword>
<dbReference type="PANTHER" id="PTHR36833:SF1">
    <property type="entry name" value="INTEGRAL MEMBRANE TRANSPORT PROTEIN"/>
    <property type="match status" value="1"/>
</dbReference>
<feature type="transmembrane region" description="Helical" evidence="1">
    <location>
        <begin position="61"/>
        <end position="78"/>
    </location>
</feature>
<protein>
    <submittedName>
        <fullName evidence="2">ABC-2 type transport system permease protein</fullName>
    </submittedName>
</protein>
<feature type="transmembrane region" description="Helical" evidence="1">
    <location>
        <begin position="28"/>
        <end position="49"/>
    </location>
</feature>
<gene>
    <name evidence="2" type="ORF">JOF43_000670</name>
</gene>
<dbReference type="Proteomes" id="UP001519290">
    <property type="component" value="Unassembled WGS sequence"/>
</dbReference>
<dbReference type="Pfam" id="PF06182">
    <property type="entry name" value="ABC2_membrane_6"/>
    <property type="match status" value="1"/>
</dbReference>
<dbReference type="PANTHER" id="PTHR36833">
    <property type="entry name" value="SLR0610 PROTEIN-RELATED"/>
    <property type="match status" value="1"/>
</dbReference>
<keyword evidence="3" id="KW-1185">Reference proteome</keyword>
<comment type="caution">
    <text evidence="2">The sequence shown here is derived from an EMBL/GenBank/DDBJ whole genome shotgun (WGS) entry which is preliminary data.</text>
</comment>
<reference evidence="2 3" key="1">
    <citation type="submission" date="2021-03" db="EMBL/GenBank/DDBJ databases">
        <title>Sequencing the genomes of 1000 actinobacteria strains.</title>
        <authorList>
            <person name="Klenk H.-P."/>
        </authorList>
    </citation>
    <scope>NUCLEOTIDE SEQUENCE [LARGE SCALE GENOMIC DNA]</scope>
    <source>
        <strain evidence="2 3">DSM 14566</strain>
    </source>
</reference>